<dbReference type="InterPro" id="IPR020560">
    <property type="entry name" value="PRibGlycinamide_synth_C-dom"/>
</dbReference>
<dbReference type="SMART" id="SM01210">
    <property type="entry name" value="GARS_C"/>
    <property type="match status" value="1"/>
</dbReference>
<keyword evidence="19" id="KW-1185">Reference proteome</keyword>
<evidence type="ECO:0000256" key="8">
    <source>
        <dbReference type="ARBA" id="ARBA00022755"/>
    </source>
</evidence>
<dbReference type="STRING" id="388408.LAX5112_02340"/>
<dbReference type="GO" id="GO:0009113">
    <property type="term" value="P:purine nucleobase biosynthetic process"/>
    <property type="evidence" value="ECO:0007669"/>
    <property type="project" value="InterPro"/>
</dbReference>
<sequence length="423" mass="44256">MKVLLIGSGGREHSLAWALAKSPKLTKLYAAPGNAGIAAHAELSDLDVSDHAAVITFCRDKQIEFVVVGPEAPLVAGLVDDLDAAGIKAFGPSKAAAQLEGSKAFTKAVCDEANIPTAGYGRFDNAADALNYVRTKGAPIVIKADGLAAGKGVVVAMTLADAEAAVTDCFDGTFGAAGSEVVIEEFLEGEEASFFVLSDGINALPLATAQDHKRAYDGDEGPNTGGMGAYSPAPVLTDDLVADVMRSIIEPTIATLSKRGTPFKGVLYAGLMITSDGPKLIEYNTRFGDPECQVLMMRLKSDLLELMIASADGTLDQSHADWHDDVALTVVMAAKGYPGVYKKGTEIKGLNVISSDEAEVFHAGTKSDGDKILANGGRVLNITALGTSVKDAQEAAYKAVSKIDWPEGFCRSDIGWRAVARET</sequence>
<keyword evidence="9 16" id="KW-0067">ATP-binding</keyword>
<reference evidence="19" key="1">
    <citation type="submission" date="2015-07" db="EMBL/GenBank/DDBJ databases">
        <authorList>
            <person name="Rodrigo-Torres Lidia"/>
            <person name="Arahal R.David."/>
        </authorList>
    </citation>
    <scope>NUCLEOTIDE SEQUENCE [LARGE SCALE GENOMIC DNA]</scope>
    <source>
        <strain evidence="19">CECT 5112</strain>
    </source>
</reference>
<dbReference type="RefSeq" id="WP_055671964.1">
    <property type="nucleotide sequence ID" value="NZ_CXWD01000008.1"/>
</dbReference>
<protein>
    <recommendedName>
        <fullName evidence="4 15">Phosphoribosylamine--glycine ligase</fullName>
        <ecNumber evidence="4 15">6.3.4.13</ecNumber>
    </recommendedName>
    <alternativeName>
        <fullName evidence="15">GARS</fullName>
    </alternativeName>
    <alternativeName>
        <fullName evidence="13 15">Glycinamide ribonucleotide synthetase</fullName>
    </alternativeName>
    <alternativeName>
        <fullName evidence="14 15">Phosphoribosylglycinamide synthetase</fullName>
    </alternativeName>
</protein>
<dbReference type="GO" id="GO:0006189">
    <property type="term" value="P:'de novo' IMP biosynthetic process"/>
    <property type="evidence" value="ECO:0007669"/>
    <property type="project" value="UniProtKB-UniRule"/>
</dbReference>
<comment type="cofactor">
    <cofactor evidence="1">
        <name>Mn(2+)</name>
        <dbReference type="ChEBI" id="CHEBI:29035"/>
    </cofactor>
</comment>
<evidence type="ECO:0000256" key="2">
    <source>
        <dbReference type="ARBA" id="ARBA00001946"/>
    </source>
</evidence>
<name>A0A0M7A8V5_9HYPH</name>
<gene>
    <name evidence="15 18" type="primary">purD</name>
    <name evidence="18" type="ORF">LAX5112_02340</name>
</gene>
<dbReference type="InterPro" id="IPR011054">
    <property type="entry name" value="Rudment_hybrid_motif"/>
</dbReference>
<comment type="similarity">
    <text evidence="12 15">Belongs to the GARS family.</text>
</comment>
<evidence type="ECO:0000313" key="19">
    <source>
        <dbReference type="Proteomes" id="UP000053235"/>
    </source>
</evidence>
<keyword evidence="10" id="KW-0460">Magnesium</keyword>
<dbReference type="Gene3D" id="3.40.50.20">
    <property type="match status" value="1"/>
</dbReference>
<dbReference type="Pfam" id="PF01071">
    <property type="entry name" value="GARS_A"/>
    <property type="match status" value="1"/>
</dbReference>
<evidence type="ECO:0000256" key="15">
    <source>
        <dbReference type="HAMAP-Rule" id="MF_00138"/>
    </source>
</evidence>
<comment type="cofactor">
    <cofactor evidence="2">
        <name>Mg(2+)</name>
        <dbReference type="ChEBI" id="CHEBI:18420"/>
    </cofactor>
</comment>
<evidence type="ECO:0000256" key="1">
    <source>
        <dbReference type="ARBA" id="ARBA00001936"/>
    </source>
</evidence>
<evidence type="ECO:0000256" key="6">
    <source>
        <dbReference type="ARBA" id="ARBA00022723"/>
    </source>
</evidence>
<dbReference type="PROSITE" id="PS50975">
    <property type="entry name" value="ATP_GRASP"/>
    <property type="match status" value="1"/>
</dbReference>
<dbReference type="HAMAP" id="MF_00138">
    <property type="entry name" value="GARS"/>
    <property type="match status" value="1"/>
</dbReference>
<evidence type="ECO:0000259" key="17">
    <source>
        <dbReference type="PROSITE" id="PS50975"/>
    </source>
</evidence>
<dbReference type="PANTHER" id="PTHR43472">
    <property type="entry name" value="PHOSPHORIBOSYLAMINE--GLYCINE LIGASE"/>
    <property type="match status" value="1"/>
</dbReference>
<dbReference type="Gene3D" id="3.30.470.20">
    <property type="entry name" value="ATP-grasp fold, B domain"/>
    <property type="match status" value="1"/>
</dbReference>
<evidence type="ECO:0000256" key="13">
    <source>
        <dbReference type="ARBA" id="ARBA00042242"/>
    </source>
</evidence>
<dbReference type="GO" id="GO:0046872">
    <property type="term" value="F:metal ion binding"/>
    <property type="evidence" value="ECO:0007669"/>
    <property type="project" value="UniProtKB-KW"/>
</dbReference>
<proteinExistence type="inferred from homology"/>
<dbReference type="InterPro" id="IPR013815">
    <property type="entry name" value="ATP_grasp_subdomain_1"/>
</dbReference>
<evidence type="ECO:0000256" key="4">
    <source>
        <dbReference type="ARBA" id="ARBA00013255"/>
    </source>
</evidence>
<dbReference type="SMART" id="SM01209">
    <property type="entry name" value="GARS_A"/>
    <property type="match status" value="1"/>
</dbReference>
<dbReference type="FunFam" id="3.90.600.10:FF:000001">
    <property type="entry name" value="Trifunctional purine biosynthetic protein adenosine-3"/>
    <property type="match status" value="1"/>
</dbReference>
<evidence type="ECO:0000256" key="7">
    <source>
        <dbReference type="ARBA" id="ARBA00022741"/>
    </source>
</evidence>
<dbReference type="EMBL" id="CXWD01000008">
    <property type="protein sequence ID" value="CTQ70064.1"/>
    <property type="molecule type" value="Genomic_DNA"/>
</dbReference>
<dbReference type="InterPro" id="IPR020562">
    <property type="entry name" value="PRibGlycinamide_synth_N"/>
</dbReference>
<evidence type="ECO:0000256" key="12">
    <source>
        <dbReference type="ARBA" id="ARBA00038345"/>
    </source>
</evidence>
<dbReference type="InterPro" id="IPR020559">
    <property type="entry name" value="PRibGlycinamide_synth_CS"/>
</dbReference>
<evidence type="ECO:0000313" key="18">
    <source>
        <dbReference type="EMBL" id="CTQ70064.1"/>
    </source>
</evidence>
<dbReference type="FunFam" id="3.30.470.20:FF:000031">
    <property type="entry name" value="Phosphoribosylamine--glycine ligase"/>
    <property type="match status" value="1"/>
</dbReference>
<dbReference type="InterPro" id="IPR016185">
    <property type="entry name" value="PreATP-grasp_dom_sf"/>
</dbReference>
<organism evidence="18 19">
    <name type="scientific">Roseibium alexandrii</name>
    <dbReference type="NCBI Taxonomy" id="388408"/>
    <lineage>
        <taxon>Bacteria</taxon>
        <taxon>Pseudomonadati</taxon>
        <taxon>Pseudomonadota</taxon>
        <taxon>Alphaproteobacteria</taxon>
        <taxon>Hyphomicrobiales</taxon>
        <taxon>Stappiaceae</taxon>
        <taxon>Roseibium</taxon>
    </lineage>
</organism>
<dbReference type="Pfam" id="PF02843">
    <property type="entry name" value="GARS_C"/>
    <property type="match status" value="1"/>
</dbReference>
<dbReference type="OrthoDB" id="9807240at2"/>
<dbReference type="SUPFAM" id="SSF52440">
    <property type="entry name" value="PreATP-grasp domain"/>
    <property type="match status" value="1"/>
</dbReference>
<evidence type="ECO:0000256" key="5">
    <source>
        <dbReference type="ARBA" id="ARBA00022598"/>
    </source>
</evidence>
<dbReference type="InterPro" id="IPR020561">
    <property type="entry name" value="PRibGlycinamid_synth_ATP-grasp"/>
</dbReference>
<evidence type="ECO:0000256" key="10">
    <source>
        <dbReference type="ARBA" id="ARBA00022842"/>
    </source>
</evidence>
<dbReference type="GO" id="GO:0005524">
    <property type="term" value="F:ATP binding"/>
    <property type="evidence" value="ECO:0007669"/>
    <property type="project" value="UniProtKB-UniRule"/>
</dbReference>
<evidence type="ECO:0000256" key="11">
    <source>
        <dbReference type="ARBA" id="ARBA00023211"/>
    </source>
</evidence>
<accession>A0A0M7A8V5</accession>
<feature type="domain" description="ATP-grasp" evidence="17">
    <location>
        <begin position="107"/>
        <end position="312"/>
    </location>
</feature>
<evidence type="ECO:0000256" key="16">
    <source>
        <dbReference type="PROSITE-ProRule" id="PRU00409"/>
    </source>
</evidence>
<evidence type="ECO:0000256" key="9">
    <source>
        <dbReference type="ARBA" id="ARBA00022840"/>
    </source>
</evidence>
<evidence type="ECO:0000256" key="14">
    <source>
        <dbReference type="ARBA" id="ARBA00042864"/>
    </source>
</evidence>
<dbReference type="Gene3D" id="3.30.1490.20">
    <property type="entry name" value="ATP-grasp fold, A domain"/>
    <property type="match status" value="1"/>
</dbReference>
<dbReference type="Proteomes" id="UP000053235">
    <property type="component" value="Unassembled WGS sequence"/>
</dbReference>
<keyword evidence="8 15" id="KW-0658">Purine biosynthesis</keyword>
<keyword evidence="11" id="KW-0464">Manganese</keyword>
<dbReference type="InterPro" id="IPR000115">
    <property type="entry name" value="PRibGlycinamide_synth"/>
</dbReference>
<dbReference type="Gene3D" id="3.90.600.10">
    <property type="entry name" value="Phosphoribosylglycinamide synthetase, C-terminal domain"/>
    <property type="match status" value="1"/>
</dbReference>
<keyword evidence="6" id="KW-0479">Metal-binding</keyword>
<comment type="catalytic activity">
    <reaction evidence="15">
        <text>5-phospho-beta-D-ribosylamine + glycine + ATP = N(1)-(5-phospho-beta-D-ribosyl)glycinamide + ADP + phosphate + H(+)</text>
        <dbReference type="Rhea" id="RHEA:17453"/>
        <dbReference type="ChEBI" id="CHEBI:15378"/>
        <dbReference type="ChEBI" id="CHEBI:30616"/>
        <dbReference type="ChEBI" id="CHEBI:43474"/>
        <dbReference type="ChEBI" id="CHEBI:57305"/>
        <dbReference type="ChEBI" id="CHEBI:58681"/>
        <dbReference type="ChEBI" id="CHEBI:143788"/>
        <dbReference type="ChEBI" id="CHEBI:456216"/>
        <dbReference type="EC" id="6.3.4.13"/>
    </reaction>
</comment>
<evidence type="ECO:0000256" key="3">
    <source>
        <dbReference type="ARBA" id="ARBA00005174"/>
    </source>
</evidence>
<dbReference type="InterPro" id="IPR037123">
    <property type="entry name" value="PRibGlycinamide_synth_C_sf"/>
</dbReference>
<dbReference type="PROSITE" id="PS00184">
    <property type="entry name" value="GARS"/>
    <property type="match status" value="1"/>
</dbReference>
<keyword evidence="5 15" id="KW-0436">Ligase</keyword>
<dbReference type="SUPFAM" id="SSF51246">
    <property type="entry name" value="Rudiment single hybrid motif"/>
    <property type="match status" value="1"/>
</dbReference>
<dbReference type="EC" id="6.3.4.13" evidence="4 15"/>
<keyword evidence="7 16" id="KW-0547">Nucleotide-binding</keyword>
<dbReference type="SUPFAM" id="SSF56059">
    <property type="entry name" value="Glutathione synthetase ATP-binding domain-like"/>
    <property type="match status" value="1"/>
</dbReference>
<dbReference type="PANTHER" id="PTHR43472:SF1">
    <property type="entry name" value="PHOSPHORIBOSYLAMINE--GLYCINE LIGASE, CHLOROPLASTIC"/>
    <property type="match status" value="1"/>
</dbReference>
<dbReference type="AlphaFoldDB" id="A0A0M7A8V5"/>
<comment type="pathway">
    <text evidence="3 15">Purine metabolism; IMP biosynthesis via de novo pathway; N(1)-(5-phospho-D-ribosyl)glycinamide from 5-phospho-alpha-D-ribose 1-diphosphate: step 2/2.</text>
</comment>
<dbReference type="GO" id="GO:0004637">
    <property type="term" value="F:phosphoribosylamine-glycine ligase activity"/>
    <property type="evidence" value="ECO:0007669"/>
    <property type="project" value="UniProtKB-UniRule"/>
</dbReference>
<dbReference type="NCBIfam" id="TIGR00877">
    <property type="entry name" value="purD"/>
    <property type="match status" value="1"/>
</dbReference>
<dbReference type="UniPathway" id="UPA00074">
    <property type="reaction ID" value="UER00125"/>
</dbReference>
<dbReference type="FunFam" id="3.40.50.20:FF:000006">
    <property type="entry name" value="Phosphoribosylamine--glycine ligase, chloroplastic"/>
    <property type="match status" value="1"/>
</dbReference>
<dbReference type="InterPro" id="IPR011761">
    <property type="entry name" value="ATP-grasp"/>
</dbReference>
<dbReference type="Pfam" id="PF02844">
    <property type="entry name" value="GARS_N"/>
    <property type="match status" value="1"/>
</dbReference>